<dbReference type="InterPro" id="IPR010982">
    <property type="entry name" value="Lambda_DNA-bd_dom_sf"/>
</dbReference>
<feature type="domain" description="HTH cro/C1-type" evidence="1">
    <location>
        <begin position="13"/>
        <end position="68"/>
    </location>
</feature>
<evidence type="ECO:0000313" key="2">
    <source>
        <dbReference type="EMBL" id="DAD74878.1"/>
    </source>
</evidence>
<organism evidence="2">
    <name type="scientific">Siphoviridae sp. ctXPH7</name>
    <dbReference type="NCBI Taxonomy" id="2826367"/>
    <lineage>
        <taxon>Viruses</taxon>
        <taxon>Duplodnaviria</taxon>
        <taxon>Heunggongvirae</taxon>
        <taxon>Uroviricota</taxon>
        <taxon>Caudoviricetes</taxon>
    </lineage>
</organism>
<dbReference type="EMBL" id="BK014767">
    <property type="protein sequence ID" value="DAD74878.1"/>
    <property type="molecule type" value="Genomic_DNA"/>
</dbReference>
<reference evidence="2" key="1">
    <citation type="journal article" date="2021" name="Proc. Natl. Acad. Sci. U.S.A.">
        <title>A Catalog of Tens of Thousands of Viruses from Human Metagenomes Reveals Hidden Associations with Chronic Diseases.</title>
        <authorList>
            <person name="Tisza M.J."/>
            <person name="Buck C.B."/>
        </authorList>
    </citation>
    <scope>NUCLEOTIDE SEQUENCE</scope>
    <source>
        <strain evidence="2">CtXPH7</strain>
    </source>
</reference>
<accession>A0A8S5LXX2</accession>
<dbReference type="CDD" id="cd00093">
    <property type="entry name" value="HTH_XRE"/>
    <property type="match status" value="1"/>
</dbReference>
<dbReference type="SMART" id="SM00530">
    <property type="entry name" value="HTH_XRE"/>
    <property type="match status" value="1"/>
</dbReference>
<protein>
    <submittedName>
        <fullName evidence="2">Helix-turn-helix domain protein</fullName>
    </submittedName>
</protein>
<dbReference type="SUPFAM" id="SSF47413">
    <property type="entry name" value="lambda repressor-like DNA-binding domains"/>
    <property type="match status" value="1"/>
</dbReference>
<dbReference type="GO" id="GO:0003677">
    <property type="term" value="F:DNA binding"/>
    <property type="evidence" value="ECO:0007669"/>
    <property type="project" value="InterPro"/>
</dbReference>
<proteinExistence type="predicted"/>
<sequence length="195" mass="21032">MSYFTASQIGKALAKARVSAGLSQVEIARRIEKGERTVQSWEKGCTSPDSDEIMDWCTACGVSPITVFMEVIHPDLYTAPDDGKADDELNAELSRLVVNLPPLTKRLLLFILKGSHGSSPPAVISEIAANLHCPLNNRASVCGTIIDQYTYAQIAGLDPCPDAPQPPIDDLKINYKAGRAAAENGAFGYIGRKKE</sequence>
<evidence type="ECO:0000259" key="1">
    <source>
        <dbReference type="PROSITE" id="PS50943"/>
    </source>
</evidence>
<dbReference type="Gene3D" id="1.10.260.40">
    <property type="entry name" value="lambda repressor-like DNA-binding domains"/>
    <property type="match status" value="1"/>
</dbReference>
<dbReference type="InterPro" id="IPR001387">
    <property type="entry name" value="Cro/C1-type_HTH"/>
</dbReference>
<dbReference type="PROSITE" id="PS50943">
    <property type="entry name" value="HTH_CROC1"/>
    <property type="match status" value="1"/>
</dbReference>
<dbReference type="Pfam" id="PF01381">
    <property type="entry name" value="HTH_3"/>
    <property type="match status" value="1"/>
</dbReference>
<name>A0A8S5LXX2_9CAUD</name>